<dbReference type="EMBL" id="KR029589">
    <property type="protein sequence ID" value="AKH47213.1"/>
    <property type="molecule type" value="Genomic_DNA"/>
</dbReference>
<name>A0A0F7L6M4_9VIRU</name>
<evidence type="ECO:0000313" key="2">
    <source>
        <dbReference type="EMBL" id="AKH47213.1"/>
    </source>
</evidence>
<accession>A0A0F7L6M4</accession>
<protein>
    <submittedName>
        <fullName evidence="2">Uncharacterized protein</fullName>
    </submittedName>
</protein>
<evidence type="ECO:0000256" key="1">
    <source>
        <dbReference type="SAM" id="MobiDB-lite"/>
    </source>
</evidence>
<reference evidence="2" key="2">
    <citation type="submission" date="2015-03" db="EMBL/GenBank/DDBJ databases">
        <authorList>
            <person name="Chow C.-E.T."/>
            <person name="Winget D.M."/>
            <person name="White R.A.III."/>
            <person name="Hallam S.J."/>
            <person name="Suttle C.A."/>
        </authorList>
    </citation>
    <scope>NUCLEOTIDE SEQUENCE</scope>
    <source>
        <strain evidence="2">Anoxic2_5</strain>
    </source>
</reference>
<reference evidence="2" key="1">
    <citation type="journal article" date="2015" name="Front. Microbiol.">
        <title>Combining genomic sequencing methods to explore viral diversity and reveal potential virus-host interactions.</title>
        <authorList>
            <person name="Chow C.E."/>
            <person name="Winget D.M."/>
            <person name="White R.A.III."/>
            <person name="Hallam S.J."/>
            <person name="Suttle C.A."/>
        </authorList>
    </citation>
    <scope>NUCLEOTIDE SEQUENCE</scope>
    <source>
        <strain evidence="2">Anoxic2_5</strain>
    </source>
</reference>
<organism evidence="2">
    <name type="scientific">uncultured marine virus</name>
    <dbReference type="NCBI Taxonomy" id="186617"/>
    <lineage>
        <taxon>Viruses</taxon>
        <taxon>environmental samples</taxon>
    </lineage>
</organism>
<sequence length="77" mass="8363">MHPRQVYAVMQGHSPLPSPPAERSRPAPRGCRGTRRHGGRACGCSRCRRTRYNPADGCSTARPPAATEPTDPGQRGR</sequence>
<feature type="region of interest" description="Disordered" evidence="1">
    <location>
        <begin position="1"/>
        <end position="77"/>
    </location>
</feature>
<proteinExistence type="predicted"/>